<dbReference type="RefSeq" id="WP_064600375.1">
    <property type="nucleotide sequence ID" value="NZ_CP134782.1"/>
</dbReference>
<dbReference type="Proteomes" id="UP000078225">
    <property type="component" value="Unassembled WGS sequence"/>
</dbReference>
<dbReference type="EMBL" id="LYRP01000047">
    <property type="protein sequence ID" value="OAT75441.1"/>
    <property type="molecule type" value="Genomic_DNA"/>
</dbReference>
<dbReference type="AlphaFoldDB" id="A0A1B7KZF1"/>
<reference evidence="2" key="1">
    <citation type="submission" date="2016-05" db="EMBL/GenBank/DDBJ databases">
        <authorList>
            <person name="Behera P."/>
            <person name="Vaishampayan P."/>
            <person name="Singh N."/>
            <person name="Raina V."/>
            <person name="Suar M."/>
            <person name="Pattnaik A."/>
            <person name="Rastogi G."/>
        </authorList>
    </citation>
    <scope>NUCLEOTIDE SEQUENCE [LARGE SCALE GENOMIC DNA]</scope>
    <source>
        <strain evidence="2">MP23</strain>
    </source>
</reference>
<gene>
    <name evidence="1" type="ORF">A9B99_14060</name>
</gene>
<evidence type="ECO:0000313" key="1">
    <source>
        <dbReference type="EMBL" id="OAT75441.1"/>
    </source>
</evidence>
<dbReference type="STRING" id="1691903.A9B99_14060"/>
<name>A0A1B7KZF1_9ENTR</name>
<sequence>MSEQAQSINKNFTLNTENKHQFILSRNLQSLRLYKNEVVDRYTRKVSSIPAALVELKWQNRKALYAFQVKEEVYGSVLCQLLANNPELKEKVMARIEAHYQQFRTHEAQTLEVSRKLVDGQFKTSSALES</sequence>
<dbReference type="OrthoDB" id="6624446at2"/>
<proteinExistence type="predicted"/>
<protein>
    <recommendedName>
        <fullName evidence="3">Cytoplasmic protein</fullName>
    </recommendedName>
</protein>
<organism evidence="1 2">
    <name type="scientific">Mangrovibacter phragmitis</name>
    <dbReference type="NCBI Taxonomy" id="1691903"/>
    <lineage>
        <taxon>Bacteria</taxon>
        <taxon>Pseudomonadati</taxon>
        <taxon>Pseudomonadota</taxon>
        <taxon>Gammaproteobacteria</taxon>
        <taxon>Enterobacterales</taxon>
        <taxon>Enterobacteriaceae</taxon>
        <taxon>Mangrovibacter</taxon>
    </lineage>
</organism>
<comment type="caution">
    <text evidence="1">The sequence shown here is derived from an EMBL/GenBank/DDBJ whole genome shotgun (WGS) entry which is preliminary data.</text>
</comment>
<evidence type="ECO:0000313" key="2">
    <source>
        <dbReference type="Proteomes" id="UP000078225"/>
    </source>
</evidence>
<accession>A0A1B7KZF1</accession>
<keyword evidence="2" id="KW-1185">Reference proteome</keyword>
<evidence type="ECO:0008006" key="3">
    <source>
        <dbReference type="Google" id="ProtNLM"/>
    </source>
</evidence>